<accession>A0A975G3Z3</accession>
<evidence type="ECO:0000313" key="2">
    <source>
        <dbReference type="Proteomes" id="UP000676409"/>
    </source>
</evidence>
<dbReference type="AlphaFoldDB" id="A0A975G3Z3"/>
<reference evidence="1" key="1">
    <citation type="submission" date="2021-04" db="EMBL/GenBank/DDBJ databases">
        <title>The complete genome sequence of Caulobacter sp. S6.</title>
        <authorList>
            <person name="Tang Y."/>
            <person name="Ouyang W."/>
            <person name="Liu Q."/>
            <person name="Huang B."/>
            <person name="Guo Z."/>
            <person name="Lei P."/>
        </authorList>
    </citation>
    <scope>NUCLEOTIDE SEQUENCE</scope>
    <source>
        <strain evidence="1">S6</strain>
    </source>
</reference>
<dbReference type="PANTHER" id="PTHR43463:SF1">
    <property type="entry name" value="NICOTINATE-NUCLEOTIDE--DIMETHYLBENZIMIDAZOLE PHOSPHORIBOSYLTRANSFERASE"/>
    <property type="match status" value="1"/>
</dbReference>
<dbReference type="KEGG" id="caul:KCG34_08800"/>
<protein>
    <submittedName>
        <fullName evidence="1">Nicotinate-nucleotide--dimethylbenzimidazole phosphoribosyltransferase</fullName>
        <ecNumber evidence="1">2.4.2.21</ecNumber>
    </submittedName>
</protein>
<sequence length="253" mass="25764">MAGLAAWIARWRGAPRVMRPILSLYAGAHAGGDAAEARTRLEAIAAGEAPVSRAVRHLGAGLDVFDLALERPVADTAVKAAMSERECAATMAFGMEALAKQPDLLILAGFGPGADEAAHDLAAALAGEGGERPSVKRALDEAGDNPLQLLRHLGGRETAALAGAILAARIQRVPVLLDGAPALAAALALNAVNPEATAHCRIGHAPHAVGREAVAEPWPDLHLGIEDGTASIAVLSIVKLAADMVAQAEQGSA</sequence>
<evidence type="ECO:0000313" key="1">
    <source>
        <dbReference type="EMBL" id="QUD90710.1"/>
    </source>
</evidence>
<dbReference type="InterPro" id="IPR036087">
    <property type="entry name" value="Nict_dMeBzImd_PRibTrfase_sf"/>
</dbReference>
<dbReference type="EC" id="2.4.2.21" evidence="1"/>
<keyword evidence="1" id="KW-0808">Transferase</keyword>
<name>A0A975G3Z3_9CAUL</name>
<dbReference type="PANTHER" id="PTHR43463">
    <property type="entry name" value="NICOTINATE-NUCLEOTIDE--DIMETHYLBENZIMIDAZOLE PHOSPHORIBOSYLTRANSFERASE"/>
    <property type="match status" value="1"/>
</dbReference>
<dbReference type="EMBL" id="CP073078">
    <property type="protein sequence ID" value="QUD90710.1"/>
    <property type="molecule type" value="Genomic_DNA"/>
</dbReference>
<keyword evidence="2" id="KW-1185">Reference proteome</keyword>
<organism evidence="1 2">
    <name type="scientific">Phenylobacterium montanum</name>
    <dbReference type="NCBI Taxonomy" id="2823693"/>
    <lineage>
        <taxon>Bacteria</taxon>
        <taxon>Pseudomonadati</taxon>
        <taxon>Pseudomonadota</taxon>
        <taxon>Alphaproteobacteria</taxon>
        <taxon>Caulobacterales</taxon>
        <taxon>Caulobacteraceae</taxon>
        <taxon>Phenylobacterium</taxon>
    </lineage>
</organism>
<proteinExistence type="predicted"/>
<dbReference type="GO" id="GO:0008939">
    <property type="term" value="F:nicotinate-nucleotide-dimethylbenzimidazole phosphoribosyltransferase activity"/>
    <property type="evidence" value="ECO:0007669"/>
    <property type="project" value="UniProtKB-EC"/>
</dbReference>
<dbReference type="InterPro" id="IPR003200">
    <property type="entry name" value="Nict_dMeBzImd_PRibTrfase"/>
</dbReference>
<dbReference type="SUPFAM" id="SSF52733">
    <property type="entry name" value="Nicotinate mononucleotide:5,6-dimethylbenzimidazole phosphoribosyltransferase (CobT)"/>
    <property type="match status" value="1"/>
</dbReference>
<gene>
    <name evidence="1" type="ORF">KCG34_08800</name>
</gene>
<dbReference type="Gene3D" id="3.40.50.10210">
    <property type="match status" value="2"/>
</dbReference>
<dbReference type="Pfam" id="PF02277">
    <property type="entry name" value="DBI_PRT"/>
    <property type="match status" value="2"/>
</dbReference>
<keyword evidence="1" id="KW-0328">Glycosyltransferase</keyword>
<dbReference type="Proteomes" id="UP000676409">
    <property type="component" value="Chromosome"/>
</dbReference>